<dbReference type="AlphaFoldDB" id="A0A7J7J2Q7"/>
<evidence type="ECO:0000313" key="3">
    <source>
        <dbReference type="Proteomes" id="UP000593567"/>
    </source>
</evidence>
<organism evidence="2 3">
    <name type="scientific">Bugula neritina</name>
    <name type="common">Brown bryozoan</name>
    <name type="synonym">Sertularia neritina</name>
    <dbReference type="NCBI Taxonomy" id="10212"/>
    <lineage>
        <taxon>Eukaryota</taxon>
        <taxon>Metazoa</taxon>
        <taxon>Spiralia</taxon>
        <taxon>Lophotrochozoa</taxon>
        <taxon>Bryozoa</taxon>
        <taxon>Gymnolaemata</taxon>
        <taxon>Cheilostomatida</taxon>
        <taxon>Flustrina</taxon>
        <taxon>Buguloidea</taxon>
        <taxon>Bugulidae</taxon>
        <taxon>Bugula</taxon>
    </lineage>
</organism>
<name>A0A7J7J2Q7_BUGNE</name>
<comment type="caution">
    <text evidence="2">The sequence shown here is derived from an EMBL/GenBank/DDBJ whole genome shotgun (WGS) entry which is preliminary data.</text>
</comment>
<keyword evidence="3" id="KW-1185">Reference proteome</keyword>
<accession>A0A7J7J2Q7</accession>
<evidence type="ECO:0000313" key="2">
    <source>
        <dbReference type="EMBL" id="KAF6019951.1"/>
    </source>
</evidence>
<proteinExistence type="predicted"/>
<feature type="region of interest" description="Disordered" evidence="1">
    <location>
        <begin position="28"/>
        <end position="47"/>
    </location>
</feature>
<protein>
    <submittedName>
        <fullName evidence="2">Uncharacterized protein</fullName>
    </submittedName>
</protein>
<dbReference type="Proteomes" id="UP000593567">
    <property type="component" value="Unassembled WGS sequence"/>
</dbReference>
<evidence type="ECO:0000256" key="1">
    <source>
        <dbReference type="SAM" id="MobiDB-lite"/>
    </source>
</evidence>
<gene>
    <name evidence="2" type="ORF">EB796_021771</name>
</gene>
<feature type="compositionally biased region" description="Polar residues" evidence="1">
    <location>
        <begin position="33"/>
        <end position="44"/>
    </location>
</feature>
<dbReference type="EMBL" id="VXIV02003204">
    <property type="protein sequence ID" value="KAF6019951.1"/>
    <property type="molecule type" value="Genomic_DNA"/>
</dbReference>
<feature type="region of interest" description="Disordered" evidence="1">
    <location>
        <begin position="148"/>
        <end position="205"/>
    </location>
</feature>
<reference evidence="2" key="1">
    <citation type="submission" date="2020-06" db="EMBL/GenBank/DDBJ databases">
        <title>Draft genome of Bugula neritina, a colonial animal packing powerful symbionts and potential medicines.</title>
        <authorList>
            <person name="Rayko M."/>
        </authorList>
    </citation>
    <scope>NUCLEOTIDE SEQUENCE [LARGE SCALE GENOMIC DNA]</scope>
    <source>
        <strain evidence="2">Kwan_BN1</strain>
    </source>
</reference>
<sequence length="205" mass="23003">MLRDKYNGEGRREDWYDDFEDEVEVIEAASDDAPNTPTSSNPVTKPSLISEVDHKDDTDELLRKCENHEHMTPEEMVRLQKRLLEVESKMNKLVSAIQTVQTKVSDVAEEVIDEISSQENEHHSLTNHNHFDISSAAQQAEIADDMADEMSAEAQSLSSSNGTVEELDGEDISREMDSSDGELSTGFDDVAGVRRRQFPNSPDEC</sequence>